<evidence type="ECO:0000313" key="2">
    <source>
        <dbReference type="EMBL" id="CAA9390599.1"/>
    </source>
</evidence>
<feature type="compositionally biased region" description="Basic residues" evidence="1">
    <location>
        <begin position="58"/>
        <end position="72"/>
    </location>
</feature>
<proteinExistence type="predicted"/>
<feature type="compositionally biased region" description="Gly residues" evidence="1">
    <location>
        <begin position="1"/>
        <end position="11"/>
    </location>
</feature>
<evidence type="ECO:0000256" key="1">
    <source>
        <dbReference type="SAM" id="MobiDB-lite"/>
    </source>
</evidence>
<dbReference type="EMBL" id="CADCUS010000131">
    <property type="protein sequence ID" value="CAA9390599.1"/>
    <property type="molecule type" value="Genomic_DNA"/>
</dbReference>
<name>A0A6J4NL15_9PSEU</name>
<feature type="non-terminal residue" evidence="2">
    <location>
        <position position="1"/>
    </location>
</feature>
<reference evidence="2" key="1">
    <citation type="submission" date="2020-02" db="EMBL/GenBank/DDBJ databases">
        <authorList>
            <person name="Meier V. D."/>
        </authorList>
    </citation>
    <scope>NUCLEOTIDE SEQUENCE</scope>
    <source>
        <strain evidence="2">AVDCRST_MAG66</strain>
    </source>
</reference>
<feature type="compositionally biased region" description="Basic and acidic residues" evidence="1">
    <location>
        <begin position="12"/>
        <end position="52"/>
    </location>
</feature>
<feature type="non-terminal residue" evidence="2">
    <location>
        <position position="80"/>
    </location>
</feature>
<gene>
    <name evidence="2" type="ORF">AVDCRST_MAG66-874</name>
</gene>
<keyword evidence="2" id="KW-0560">Oxidoreductase</keyword>
<accession>A0A6J4NL15</accession>
<sequence length="80" mass="8890">GQRGPAGGGGDADLRELHECRRDPRRPADLRVDAPARPDRPAHRRRGDDRVPRLPASRLHHRRDRPGRRGSHRGSAGPGM</sequence>
<dbReference type="AlphaFoldDB" id="A0A6J4NL15"/>
<feature type="region of interest" description="Disordered" evidence="1">
    <location>
        <begin position="1"/>
        <end position="80"/>
    </location>
</feature>
<dbReference type="EC" id="1.1.1.100" evidence="2"/>
<dbReference type="GO" id="GO:0004316">
    <property type="term" value="F:3-oxoacyl-[acyl-carrier-protein] reductase (NADPH) activity"/>
    <property type="evidence" value="ECO:0007669"/>
    <property type="project" value="UniProtKB-EC"/>
</dbReference>
<organism evidence="2">
    <name type="scientific">uncultured Pseudonocardia sp</name>
    <dbReference type="NCBI Taxonomy" id="211455"/>
    <lineage>
        <taxon>Bacteria</taxon>
        <taxon>Bacillati</taxon>
        <taxon>Actinomycetota</taxon>
        <taxon>Actinomycetes</taxon>
        <taxon>Pseudonocardiales</taxon>
        <taxon>Pseudonocardiaceae</taxon>
        <taxon>Pseudonocardia</taxon>
        <taxon>environmental samples</taxon>
    </lineage>
</organism>
<protein>
    <submittedName>
        <fullName evidence="2">3-oxoacyl-[acyl-carrier protein] reductase</fullName>
        <ecNumber evidence="2">1.1.1.100</ecNumber>
    </submittedName>
</protein>